<keyword evidence="9" id="KW-1185">Reference proteome</keyword>
<dbReference type="InterPro" id="IPR005158">
    <property type="entry name" value="BTAD"/>
</dbReference>
<dbReference type="SUPFAM" id="SSF46894">
    <property type="entry name" value="C-terminal effector domain of the bipartite response regulators"/>
    <property type="match status" value="1"/>
</dbReference>
<evidence type="ECO:0000313" key="8">
    <source>
        <dbReference type="EMBL" id="GAA3586308.1"/>
    </source>
</evidence>
<comment type="similarity">
    <text evidence="1">Belongs to the AfsR/DnrI/RedD regulatory family.</text>
</comment>
<dbReference type="Gene3D" id="1.10.10.10">
    <property type="entry name" value="Winged helix-like DNA-binding domain superfamily/Winged helix DNA-binding domain"/>
    <property type="match status" value="1"/>
</dbReference>
<dbReference type="InterPro" id="IPR051677">
    <property type="entry name" value="AfsR-DnrI-RedD_regulator"/>
</dbReference>
<dbReference type="InterPro" id="IPR011990">
    <property type="entry name" value="TPR-like_helical_dom_sf"/>
</dbReference>
<dbReference type="Proteomes" id="UP001500689">
    <property type="component" value="Unassembled WGS sequence"/>
</dbReference>
<dbReference type="Gene3D" id="3.40.50.300">
    <property type="entry name" value="P-loop containing nucleotide triphosphate hydrolases"/>
    <property type="match status" value="1"/>
</dbReference>
<dbReference type="SUPFAM" id="SSF48452">
    <property type="entry name" value="TPR-like"/>
    <property type="match status" value="1"/>
</dbReference>
<dbReference type="Pfam" id="PF00486">
    <property type="entry name" value="Trans_reg_C"/>
    <property type="match status" value="1"/>
</dbReference>
<protein>
    <submittedName>
        <fullName evidence="8">AfsR/SARP family transcriptional regulator</fullName>
    </submittedName>
</protein>
<evidence type="ECO:0000256" key="3">
    <source>
        <dbReference type="ARBA" id="ARBA00023125"/>
    </source>
</evidence>
<feature type="domain" description="OmpR/PhoB-type" evidence="7">
    <location>
        <begin position="1"/>
        <end position="100"/>
    </location>
</feature>
<dbReference type="Pfam" id="PF03704">
    <property type="entry name" value="BTAD"/>
    <property type="match status" value="1"/>
</dbReference>
<reference evidence="9" key="1">
    <citation type="journal article" date="2019" name="Int. J. Syst. Evol. Microbiol.">
        <title>The Global Catalogue of Microorganisms (GCM) 10K type strain sequencing project: providing services to taxonomists for standard genome sequencing and annotation.</title>
        <authorList>
            <consortium name="The Broad Institute Genomics Platform"/>
            <consortium name="The Broad Institute Genome Sequencing Center for Infectious Disease"/>
            <person name="Wu L."/>
            <person name="Ma J."/>
        </authorList>
    </citation>
    <scope>NUCLEOTIDE SEQUENCE [LARGE SCALE GENOMIC DNA]</scope>
    <source>
        <strain evidence="9">JCM 16898</strain>
    </source>
</reference>
<dbReference type="PANTHER" id="PTHR35807:SF1">
    <property type="entry name" value="TRANSCRIPTIONAL REGULATOR REDD"/>
    <property type="match status" value="1"/>
</dbReference>
<dbReference type="PROSITE" id="PS51755">
    <property type="entry name" value="OMPR_PHOB"/>
    <property type="match status" value="1"/>
</dbReference>
<dbReference type="SUPFAM" id="SSF52540">
    <property type="entry name" value="P-loop containing nucleoside triphosphate hydrolases"/>
    <property type="match status" value="1"/>
</dbReference>
<dbReference type="Pfam" id="PF00931">
    <property type="entry name" value="NB-ARC"/>
    <property type="match status" value="1"/>
</dbReference>
<keyword evidence="4" id="KW-0804">Transcription</keyword>
<dbReference type="PANTHER" id="PTHR35807">
    <property type="entry name" value="TRANSCRIPTIONAL REGULATOR REDD-RELATED"/>
    <property type="match status" value="1"/>
</dbReference>
<dbReference type="InterPro" id="IPR036388">
    <property type="entry name" value="WH-like_DNA-bd_sf"/>
</dbReference>
<sequence length="619" mass="67179">MQIDILGPLRITHENLDITPTAPKLRQVFALLSTCANIVVSHERFIEELWESGPPTSVTTTLQTYIYQLRKMINSCAGATGGADGGFVLRTSRRGYMLNLGNVDEIDVARFEEAVRMGTQELEAAQAENAADTLRRALQLWRGPALADVESGPILSAERLRLEELRKTALERRIEADFQLGRHARLVGELTGLLAQSPTNEHMASQLMLALHRSNRRVEALGIYEKVRGTLIKQLGLDPSPELRRLHTAILNSDQALALPAPPVAVPAPRRSAPCHLPQRGGRPDLYQKELAAALAELGSTGRSGPASMIITGPPGAGKGSLATEIAYEARQWYPDGQLYARLTDQRGQAADSFDVLGSFLRALDGPVANLPSTTQERAYAFRAATADRRVLVLLDDVVSTGQLADLLPAGDGCAAVVGTRFQLCCRAIETVFELSPLDTEGAMGYLRDAAGRDRMDQDPAAALELVELCGGVPVALESCADKLRARPGWTLARMIAWIGRARAADATRDPLNLRPGIEHTYWCLPQDAREVFSLFVSSPRPFWTPESVAETLGLPELEAETLLESLVDAQLIGTCDATRPSYRCSFAITAACRGLPIKTPGVPPVSPRRELVQGGRRA</sequence>
<feature type="DNA-binding region" description="OmpR/PhoB-type" evidence="5">
    <location>
        <begin position="1"/>
        <end position="100"/>
    </location>
</feature>
<feature type="coiled-coil region" evidence="6">
    <location>
        <begin position="108"/>
        <end position="137"/>
    </location>
</feature>
<gene>
    <name evidence="8" type="ORF">GCM10022222_83690</name>
</gene>
<evidence type="ECO:0000259" key="7">
    <source>
        <dbReference type="PROSITE" id="PS51755"/>
    </source>
</evidence>
<keyword evidence="2" id="KW-0805">Transcription regulation</keyword>
<name>A0ABP6YNH2_9PSEU</name>
<dbReference type="EMBL" id="BAAAZN010000032">
    <property type="protein sequence ID" value="GAA3586308.1"/>
    <property type="molecule type" value="Genomic_DNA"/>
</dbReference>
<dbReference type="InterPro" id="IPR016032">
    <property type="entry name" value="Sig_transdc_resp-reg_C-effctor"/>
</dbReference>
<organism evidence="8 9">
    <name type="scientific">Amycolatopsis ultiminotia</name>
    <dbReference type="NCBI Taxonomy" id="543629"/>
    <lineage>
        <taxon>Bacteria</taxon>
        <taxon>Bacillati</taxon>
        <taxon>Actinomycetota</taxon>
        <taxon>Actinomycetes</taxon>
        <taxon>Pseudonocardiales</taxon>
        <taxon>Pseudonocardiaceae</taxon>
        <taxon>Amycolatopsis</taxon>
    </lineage>
</organism>
<evidence type="ECO:0000256" key="1">
    <source>
        <dbReference type="ARBA" id="ARBA00005820"/>
    </source>
</evidence>
<evidence type="ECO:0000256" key="6">
    <source>
        <dbReference type="SAM" id="Coils"/>
    </source>
</evidence>
<evidence type="ECO:0000256" key="2">
    <source>
        <dbReference type="ARBA" id="ARBA00023015"/>
    </source>
</evidence>
<dbReference type="InterPro" id="IPR002182">
    <property type="entry name" value="NB-ARC"/>
</dbReference>
<evidence type="ECO:0000256" key="4">
    <source>
        <dbReference type="ARBA" id="ARBA00023163"/>
    </source>
</evidence>
<dbReference type="CDD" id="cd15831">
    <property type="entry name" value="BTAD"/>
    <property type="match status" value="1"/>
</dbReference>
<dbReference type="Gene3D" id="1.25.40.10">
    <property type="entry name" value="Tetratricopeptide repeat domain"/>
    <property type="match status" value="1"/>
</dbReference>
<accession>A0ABP6YNH2</accession>
<dbReference type="InterPro" id="IPR027417">
    <property type="entry name" value="P-loop_NTPase"/>
</dbReference>
<comment type="caution">
    <text evidence="8">The sequence shown here is derived from an EMBL/GenBank/DDBJ whole genome shotgun (WGS) entry which is preliminary data.</text>
</comment>
<keyword evidence="6" id="KW-0175">Coiled coil</keyword>
<dbReference type="RefSeq" id="WP_344869138.1">
    <property type="nucleotide sequence ID" value="NZ_BAAAZN010000032.1"/>
</dbReference>
<evidence type="ECO:0000313" key="9">
    <source>
        <dbReference type="Proteomes" id="UP001500689"/>
    </source>
</evidence>
<dbReference type="PRINTS" id="PR00364">
    <property type="entry name" value="DISEASERSIST"/>
</dbReference>
<dbReference type="SMART" id="SM00862">
    <property type="entry name" value="Trans_reg_C"/>
    <property type="match status" value="1"/>
</dbReference>
<dbReference type="InterPro" id="IPR001867">
    <property type="entry name" value="OmpR/PhoB-type_DNA-bd"/>
</dbReference>
<proteinExistence type="inferred from homology"/>
<evidence type="ECO:0000256" key="5">
    <source>
        <dbReference type="PROSITE-ProRule" id="PRU01091"/>
    </source>
</evidence>
<keyword evidence="3 5" id="KW-0238">DNA-binding</keyword>
<dbReference type="SMART" id="SM01043">
    <property type="entry name" value="BTAD"/>
    <property type="match status" value="1"/>
</dbReference>